<gene>
    <name evidence="1" type="ORF">SAMN05444353_0104</name>
</gene>
<organism evidence="1 2">
    <name type="scientific">Polaribacter dokdonensis DSW-5</name>
    <dbReference type="NCBI Taxonomy" id="1300348"/>
    <lineage>
        <taxon>Bacteria</taxon>
        <taxon>Pseudomonadati</taxon>
        <taxon>Bacteroidota</taxon>
        <taxon>Flavobacteriia</taxon>
        <taxon>Flavobacteriales</taxon>
        <taxon>Flavobacteriaceae</taxon>
    </lineage>
</organism>
<dbReference type="EMBL" id="FNUE01000001">
    <property type="protein sequence ID" value="SED95707.1"/>
    <property type="molecule type" value="Genomic_DNA"/>
</dbReference>
<proteinExistence type="predicted"/>
<dbReference type="Proteomes" id="UP000183071">
    <property type="component" value="Unassembled WGS sequence"/>
</dbReference>
<name>A0A1H5EWW9_9FLAO</name>
<comment type="caution">
    <text evidence="1">The sequence shown here is derived from an EMBL/GenBank/DDBJ whole genome shotgun (WGS) entry which is preliminary data.</text>
</comment>
<reference evidence="1 2" key="1">
    <citation type="submission" date="2016-10" db="EMBL/GenBank/DDBJ databases">
        <authorList>
            <person name="Varghese N."/>
            <person name="Submissions S."/>
        </authorList>
    </citation>
    <scope>NUCLEOTIDE SEQUENCE [LARGE SCALE GENOMIC DNA]</scope>
    <source>
        <strain evidence="1 2">DSW-5</strain>
    </source>
</reference>
<keyword evidence="2" id="KW-1185">Reference proteome</keyword>
<sequence>MRIFILFFVLCYSMNILSQEKFEKEYRVDREQIPQISLNFVDNLKFKKKIKWYVEESNEGKTYEAKTCYLKYLYSLEFSEKGEILDVEKKVKFKELPNDVQNNISDKLSEKFKKFKFKKIQIQYKGTEQYLIDFIKNKSDNNDLKTSYEIIVKAKETDTYKLYEILLNEQGDILKMLEFRAINSINLEF</sequence>
<evidence type="ECO:0000313" key="2">
    <source>
        <dbReference type="Proteomes" id="UP000183071"/>
    </source>
</evidence>
<dbReference type="SUPFAM" id="SSF160574">
    <property type="entry name" value="BT0923-like"/>
    <property type="match status" value="1"/>
</dbReference>
<protein>
    <submittedName>
        <fullName evidence="1">Uncharacterized protein</fullName>
    </submittedName>
</protein>
<accession>A0A1H5EWW9</accession>
<evidence type="ECO:0000313" key="1">
    <source>
        <dbReference type="EMBL" id="SED95707.1"/>
    </source>
</evidence>